<keyword evidence="1" id="KW-0676">Redox-active center</keyword>
<evidence type="ECO:0000259" key="3">
    <source>
        <dbReference type="PROSITE" id="PS51352"/>
    </source>
</evidence>
<dbReference type="RefSeq" id="WP_157362818.1">
    <property type="nucleotide sequence ID" value="NZ_WOWS01000002.1"/>
</dbReference>
<evidence type="ECO:0000256" key="1">
    <source>
        <dbReference type="ARBA" id="ARBA00023284"/>
    </source>
</evidence>
<dbReference type="SUPFAM" id="SSF52833">
    <property type="entry name" value="Thioredoxin-like"/>
    <property type="match status" value="1"/>
</dbReference>
<accession>A0A6L6U6N9</accession>
<dbReference type="PANTHER" id="PTHR42852:SF17">
    <property type="entry name" value="THIOREDOXIN-LIKE PROTEIN HI_1115"/>
    <property type="match status" value="1"/>
</dbReference>
<dbReference type="Pfam" id="PF00578">
    <property type="entry name" value="AhpC-TSA"/>
    <property type="match status" value="1"/>
</dbReference>
<sequence>MKKQILFFCFAIISFSTIAQNDLPNADLTTIEGKSINLIDATNEDGITIVSLWATWCVPCLKELDAINDVYDEWQEETNVELLAVSVDDSRTIKRVKSLVNGKDWDYTVLLDTNSDLKRALNASSIPLTILVKDGKIVYEHSGYSPGAESELFEKIKELSND</sequence>
<dbReference type="Proteomes" id="UP000478208">
    <property type="component" value="Unassembled WGS sequence"/>
</dbReference>
<dbReference type="Gene3D" id="3.40.30.10">
    <property type="entry name" value="Glutaredoxin"/>
    <property type="match status" value="1"/>
</dbReference>
<feature type="chain" id="PRO_5026710123" evidence="2">
    <location>
        <begin position="20"/>
        <end position="162"/>
    </location>
</feature>
<organism evidence="4 5">
    <name type="scientific">Winogradskyella endarachnes</name>
    <dbReference type="NCBI Taxonomy" id="2681965"/>
    <lineage>
        <taxon>Bacteria</taxon>
        <taxon>Pseudomonadati</taxon>
        <taxon>Bacteroidota</taxon>
        <taxon>Flavobacteriia</taxon>
        <taxon>Flavobacteriales</taxon>
        <taxon>Flavobacteriaceae</taxon>
        <taxon>Winogradskyella</taxon>
    </lineage>
</organism>
<dbReference type="InterPro" id="IPR013766">
    <property type="entry name" value="Thioredoxin_domain"/>
</dbReference>
<dbReference type="InterPro" id="IPR036249">
    <property type="entry name" value="Thioredoxin-like_sf"/>
</dbReference>
<dbReference type="CDD" id="cd02966">
    <property type="entry name" value="TlpA_like_family"/>
    <property type="match status" value="1"/>
</dbReference>
<reference evidence="4 5" key="1">
    <citation type="submission" date="2019-12" db="EMBL/GenBank/DDBJ databases">
        <authorList>
            <person name="Li J."/>
        </authorList>
    </citation>
    <scope>NUCLEOTIDE SEQUENCE [LARGE SCALE GENOMIC DNA]</scope>
    <source>
        <strain evidence="4 5">HL2-2</strain>
    </source>
</reference>
<protein>
    <submittedName>
        <fullName evidence="4">Redoxin domain-containing protein</fullName>
    </submittedName>
</protein>
<evidence type="ECO:0000256" key="2">
    <source>
        <dbReference type="SAM" id="SignalP"/>
    </source>
</evidence>
<proteinExistence type="predicted"/>
<gene>
    <name evidence="4" type="ORF">GN138_05625</name>
</gene>
<dbReference type="InterPro" id="IPR000866">
    <property type="entry name" value="AhpC/TSA"/>
</dbReference>
<dbReference type="InterPro" id="IPR017937">
    <property type="entry name" value="Thioredoxin_CS"/>
</dbReference>
<feature type="signal peptide" evidence="2">
    <location>
        <begin position="1"/>
        <end position="19"/>
    </location>
</feature>
<comment type="caution">
    <text evidence="4">The sequence shown here is derived from an EMBL/GenBank/DDBJ whole genome shotgun (WGS) entry which is preliminary data.</text>
</comment>
<keyword evidence="2" id="KW-0732">Signal</keyword>
<name>A0A6L6U6N9_9FLAO</name>
<evidence type="ECO:0000313" key="5">
    <source>
        <dbReference type="Proteomes" id="UP000478208"/>
    </source>
</evidence>
<dbReference type="GO" id="GO:0016491">
    <property type="term" value="F:oxidoreductase activity"/>
    <property type="evidence" value="ECO:0007669"/>
    <property type="project" value="InterPro"/>
</dbReference>
<dbReference type="PROSITE" id="PS51352">
    <property type="entry name" value="THIOREDOXIN_2"/>
    <property type="match status" value="1"/>
</dbReference>
<evidence type="ECO:0000313" key="4">
    <source>
        <dbReference type="EMBL" id="MUU77915.1"/>
    </source>
</evidence>
<dbReference type="AlphaFoldDB" id="A0A6L6U6N9"/>
<dbReference type="InterPro" id="IPR050553">
    <property type="entry name" value="Thioredoxin_ResA/DsbE_sf"/>
</dbReference>
<dbReference type="PANTHER" id="PTHR42852">
    <property type="entry name" value="THIOL:DISULFIDE INTERCHANGE PROTEIN DSBE"/>
    <property type="match status" value="1"/>
</dbReference>
<feature type="domain" description="Thioredoxin" evidence="3">
    <location>
        <begin position="17"/>
        <end position="161"/>
    </location>
</feature>
<dbReference type="GO" id="GO:0016209">
    <property type="term" value="F:antioxidant activity"/>
    <property type="evidence" value="ECO:0007669"/>
    <property type="project" value="InterPro"/>
</dbReference>
<keyword evidence="5" id="KW-1185">Reference proteome</keyword>
<dbReference type="PROSITE" id="PS00194">
    <property type="entry name" value="THIOREDOXIN_1"/>
    <property type="match status" value="1"/>
</dbReference>
<dbReference type="EMBL" id="WOWS01000002">
    <property type="protein sequence ID" value="MUU77915.1"/>
    <property type="molecule type" value="Genomic_DNA"/>
</dbReference>